<evidence type="ECO:0000313" key="3">
    <source>
        <dbReference type="Proteomes" id="UP000177515"/>
    </source>
</evidence>
<keyword evidence="1" id="KW-0732">Signal</keyword>
<dbReference type="Proteomes" id="UP000177515">
    <property type="component" value="Chromosome 1"/>
</dbReference>
<feature type="signal peptide" evidence="1">
    <location>
        <begin position="1"/>
        <end position="22"/>
    </location>
</feature>
<dbReference type="PROSITE" id="PS51257">
    <property type="entry name" value="PROKAR_LIPOPROTEIN"/>
    <property type="match status" value="1"/>
</dbReference>
<dbReference type="EMBL" id="CP017754">
    <property type="protein sequence ID" value="AOZ05809.1"/>
    <property type="molecule type" value="Genomic_DNA"/>
</dbReference>
<dbReference type="RefSeq" id="WP_071068854.1">
    <property type="nucleotide sequence ID" value="NZ_CP017754.1"/>
</dbReference>
<gene>
    <name evidence="2" type="ORF">BKK80_08295</name>
</gene>
<keyword evidence="3" id="KW-1185">Reference proteome</keyword>
<accession>A0A1D9I140</accession>
<protein>
    <submittedName>
        <fullName evidence="2">Uncharacterized protein</fullName>
    </submittedName>
</protein>
<name>A0A1D9I140_9BURK</name>
<proteinExistence type="predicted"/>
<organism evidence="2 3">
    <name type="scientific">Cupriavidus malaysiensis</name>
    <dbReference type="NCBI Taxonomy" id="367825"/>
    <lineage>
        <taxon>Bacteria</taxon>
        <taxon>Pseudomonadati</taxon>
        <taxon>Pseudomonadota</taxon>
        <taxon>Betaproteobacteria</taxon>
        <taxon>Burkholderiales</taxon>
        <taxon>Burkholderiaceae</taxon>
        <taxon>Cupriavidus</taxon>
    </lineage>
</organism>
<evidence type="ECO:0000313" key="2">
    <source>
        <dbReference type="EMBL" id="AOZ05809.1"/>
    </source>
</evidence>
<sequence>MKRTTRRGTTAAGFTLLALALAGCGGGGGGNGSSSGTTSSNGTGSTGTTTSNGAALLAAYTPPASIVAGVQTSYSGPAFSTYNSGLSSNCATPSKVSSTVIVTPNAVVFSAGASLKAQELAADLLEQAIPQIRTAMGLPSTGVAFDGTNRIQVCVDPSLGQSAGETGTSLVGQTGTGVGPVMQVMSADAVSFDQRYPGATSYTAPVGQSYADLFVHEGTHAAIYSLTEPFLGTPTFYQEGMATTISHLPLASKASILAAVQASDLLSTSNANTDMGAAYSAYEATIGYITSSASGGLGFPMTSMPAFLATFKAQAEAACAQAIPNGLIPTASQTVGLPAGQYNVCASGPGVVDPRLNTAFDAAWNATFKDTGGGPLYLHSADSANSLESTLYQRLNSFL</sequence>
<evidence type="ECO:0000256" key="1">
    <source>
        <dbReference type="SAM" id="SignalP"/>
    </source>
</evidence>
<feature type="chain" id="PRO_5047039676" evidence="1">
    <location>
        <begin position="23"/>
        <end position="399"/>
    </location>
</feature>
<reference evidence="2 3" key="1">
    <citation type="submission" date="2016-10" db="EMBL/GenBank/DDBJ databases">
        <title>Complete genome sequences of three Cupriavidus strains isolated from various Malaysian environments.</title>
        <authorList>
            <person name="Abdullah A.A.-A."/>
            <person name="Shafie N.A.H."/>
            <person name="Lau N.S."/>
        </authorList>
    </citation>
    <scope>NUCLEOTIDE SEQUENCE [LARGE SCALE GENOMIC DNA]</scope>
    <source>
        <strain evidence="2 3">USMAA1020</strain>
    </source>
</reference>